<evidence type="ECO:0000259" key="2">
    <source>
        <dbReference type="Pfam" id="PF07727"/>
    </source>
</evidence>
<dbReference type="STRING" id="57577.A0A2K3KBC3"/>
<comment type="caution">
    <text evidence="3">The sequence shown here is derived from an EMBL/GenBank/DDBJ whole genome shotgun (WGS) entry which is preliminary data.</text>
</comment>
<dbReference type="EMBL" id="ASHM01090857">
    <property type="protein sequence ID" value="PNX63597.1"/>
    <property type="molecule type" value="Genomic_DNA"/>
</dbReference>
<name>A0A2K3KBC3_TRIPR</name>
<organism evidence="3 4">
    <name type="scientific">Trifolium pratense</name>
    <name type="common">Red clover</name>
    <dbReference type="NCBI Taxonomy" id="57577"/>
    <lineage>
        <taxon>Eukaryota</taxon>
        <taxon>Viridiplantae</taxon>
        <taxon>Streptophyta</taxon>
        <taxon>Embryophyta</taxon>
        <taxon>Tracheophyta</taxon>
        <taxon>Spermatophyta</taxon>
        <taxon>Magnoliopsida</taxon>
        <taxon>eudicotyledons</taxon>
        <taxon>Gunneridae</taxon>
        <taxon>Pentapetalae</taxon>
        <taxon>rosids</taxon>
        <taxon>fabids</taxon>
        <taxon>Fabales</taxon>
        <taxon>Fabaceae</taxon>
        <taxon>Papilionoideae</taxon>
        <taxon>50 kb inversion clade</taxon>
        <taxon>NPAAA clade</taxon>
        <taxon>Hologalegina</taxon>
        <taxon>IRL clade</taxon>
        <taxon>Trifolieae</taxon>
        <taxon>Trifolium</taxon>
    </lineage>
</organism>
<reference evidence="3 4" key="1">
    <citation type="journal article" date="2014" name="Am. J. Bot.">
        <title>Genome assembly and annotation for red clover (Trifolium pratense; Fabaceae).</title>
        <authorList>
            <person name="Istvanek J."/>
            <person name="Jaros M."/>
            <person name="Krenek A."/>
            <person name="Repkova J."/>
        </authorList>
    </citation>
    <scope>NUCLEOTIDE SEQUENCE [LARGE SCALE GENOMIC DNA]</scope>
    <source>
        <strain evidence="4">cv. Tatra</strain>
        <tissue evidence="3">Young leaves</tissue>
    </source>
</reference>
<proteinExistence type="predicted"/>
<evidence type="ECO:0000313" key="3">
    <source>
        <dbReference type="EMBL" id="PNX63597.1"/>
    </source>
</evidence>
<feature type="non-terminal residue" evidence="3">
    <location>
        <position position="253"/>
    </location>
</feature>
<feature type="region of interest" description="Disordered" evidence="1">
    <location>
        <begin position="65"/>
        <end position="95"/>
    </location>
</feature>
<evidence type="ECO:0000313" key="4">
    <source>
        <dbReference type="Proteomes" id="UP000236291"/>
    </source>
</evidence>
<dbReference type="Proteomes" id="UP000236291">
    <property type="component" value="Unassembled WGS sequence"/>
</dbReference>
<reference evidence="3 4" key="2">
    <citation type="journal article" date="2017" name="Front. Plant Sci.">
        <title>Gene Classification and Mining of Molecular Markers Useful in Red Clover (Trifolium pratense) Breeding.</title>
        <authorList>
            <person name="Istvanek J."/>
            <person name="Dluhosova J."/>
            <person name="Dluhos P."/>
            <person name="Patkova L."/>
            <person name="Nedelnik J."/>
            <person name="Repkova J."/>
        </authorList>
    </citation>
    <scope>NUCLEOTIDE SEQUENCE [LARGE SCALE GENOMIC DNA]</scope>
    <source>
        <strain evidence="4">cv. Tatra</strain>
        <tissue evidence="3">Young leaves</tissue>
    </source>
</reference>
<feature type="domain" description="Reverse transcriptase Ty1/copia-type" evidence="2">
    <location>
        <begin position="185"/>
        <end position="252"/>
    </location>
</feature>
<dbReference type="Pfam" id="PF07727">
    <property type="entry name" value="RVT_2"/>
    <property type="match status" value="1"/>
</dbReference>
<protein>
    <submittedName>
        <fullName evidence="3">Peptide transporter PTR2</fullName>
    </submittedName>
</protein>
<dbReference type="InterPro" id="IPR013103">
    <property type="entry name" value="RVT_2"/>
</dbReference>
<accession>A0A2K3KBC3</accession>
<gene>
    <name evidence="3" type="ORF">L195_g053583</name>
</gene>
<sequence length="253" mass="28251">MLQPFRTIEPNLTQELEKQFTWALSQESKVQSYLILIPKTFLFPEIDSIPCRVHSDPVAVIDDLPSPPSSTVPIVTSEPTSQSLSPSQNSVDQSLTLRRSTRTLTKPSHLSDYVCNLSVDSVQPSSTGTPYPISHYHSCANLSVDHSKFALSLTADEEPASYNEASKHDCWVQAMEAELKALAQNKTWIFVDAPPNIKPIGSRWVYKVKHKADGTIERYKARLVAKGYNQVEGIDFFETFSPVAKITTVRTLI</sequence>
<evidence type="ECO:0000256" key="1">
    <source>
        <dbReference type="SAM" id="MobiDB-lite"/>
    </source>
</evidence>
<feature type="compositionally biased region" description="Low complexity" evidence="1">
    <location>
        <begin position="71"/>
        <end position="81"/>
    </location>
</feature>
<dbReference type="AlphaFoldDB" id="A0A2K3KBC3"/>
<feature type="compositionally biased region" description="Polar residues" evidence="1">
    <location>
        <begin position="82"/>
        <end position="93"/>
    </location>
</feature>